<evidence type="ECO:0000313" key="3">
    <source>
        <dbReference type="Proteomes" id="UP001278571"/>
    </source>
</evidence>
<dbReference type="RefSeq" id="WP_319013461.1">
    <property type="nucleotide sequence ID" value="NZ_JAWJZF010000517.1"/>
</dbReference>
<gene>
    <name evidence="2" type="ORF">R2363_34785</name>
</gene>
<evidence type="ECO:0000313" key="2">
    <source>
        <dbReference type="EMBL" id="MDX2297333.1"/>
    </source>
</evidence>
<proteinExistence type="predicted"/>
<reference evidence="2 3" key="1">
    <citation type="submission" date="2023-10" db="EMBL/GenBank/DDBJ databases">
        <authorList>
            <person name="Wang X.X."/>
        </authorList>
    </citation>
    <scope>NUCLEOTIDE SEQUENCE [LARGE SCALE GENOMIC DNA]</scope>
    <source>
        <strain evidence="2 3">NBRC 12816</strain>
    </source>
</reference>
<evidence type="ECO:0000256" key="1">
    <source>
        <dbReference type="SAM" id="SignalP"/>
    </source>
</evidence>
<comment type="caution">
    <text evidence="2">The sequence shown here is derived from an EMBL/GenBank/DDBJ whole genome shotgun (WGS) entry which is preliminary data.</text>
</comment>
<accession>A0ABU4KHR6</accession>
<feature type="chain" id="PRO_5046590234" description="Ig-like domain-containing protein" evidence="1">
    <location>
        <begin position="24"/>
        <end position="289"/>
    </location>
</feature>
<keyword evidence="1" id="KW-0732">Signal</keyword>
<evidence type="ECO:0008006" key="4">
    <source>
        <dbReference type="Google" id="ProtNLM"/>
    </source>
</evidence>
<dbReference type="EMBL" id="JAWJZF010000517">
    <property type="protein sequence ID" value="MDX2297333.1"/>
    <property type="molecule type" value="Genomic_DNA"/>
</dbReference>
<sequence>MPARPTVWSVLAGSALLPLALLSAGPVAPAWSRPSVEPAPGPAEPGTLCAVAGTLRGADGRHATVSLCADDGRPRLTVSAPALCGRDGTVTGHTCRTTGTWTARHAGTTLAGTLPGTVEYPGPGAYDLTATVRVRSAAEGLDLRGTVHTTLTLTTPKAAPTHAITADRSTLRRRATTTLTYTIRRDSEEGDGSARFGLIGEEESGVRLATDDPRCVNPLVGGHPGETRLRHALDCALTTLQPGNPQKVTVRVTVGSTCSTVVSKLGYWMPDGQALYTGGMLPGPTLTCR</sequence>
<organism evidence="2 3">
    <name type="scientific">Streptomyces roseolus</name>
    <dbReference type="NCBI Taxonomy" id="67358"/>
    <lineage>
        <taxon>Bacteria</taxon>
        <taxon>Bacillati</taxon>
        <taxon>Actinomycetota</taxon>
        <taxon>Actinomycetes</taxon>
        <taxon>Kitasatosporales</taxon>
        <taxon>Streptomycetaceae</taxon>
        <taxon>Streptomyces</taxon>
    </lineage>
</organism>
<name>A0ABU4KHR6_9ACTN</name>
<protein>
    <recommendedName>
        <fullName evidence="4">Ig-like domain-containing protein</fullName>
    </recommendedName>
</protein>
<feature type="signal peptide" evidence="1">
    <location>
        <begin position="1"/>
        <end position="23"/>
    </location>
</feature>
<keyword evidence="3" id="KW-1185">Reference proteome</keyword>
<dbReference type="Proteomes" id="UP001278571">
    <property type="component" value="Unassembled WGS sequence"/>
</dbReference>